<evidence type="ECO:0000313" key="1">
    <source>
        <dbReference type="EnsemblPlants" id="AVESA.00010b.r2.4DG0732800.1.CDS"/>
    </source>
</evidence>
<dbReference type="Proteomes" id="UP001732700">
    <property type="component" value="Chromosome 4D"/>
</dbReference>
<reference evidence="1" key="1">
    <citation type="submission" date="2021-05" db="EMBL/GenBank/DDBJ databases">
        <authorList>
            <person name="Scholz U."/>
            <person name="Mascher M."/>
            <person name="Fiebig A."/>
        </authorList>
    </citation>
    <scope>NUCLEOTIDE SEQUENCE [LARGE SCALE GENOMIC DNA]</scope>
</reference>
<evidence type="ECO:0000313" key="2">
    <source>
        <dbReference type="Proteomes" id="UP001732700"/>
    </source>
</evidence>
<name>A0ACD5X358_AVESA</name>
<protein>
    <submittedName>
        <fullName evidence="1">Uncharacterized protein</fullName>
    </submittedName>
</protein>
<accession>A0ACD5X358</accession>
<keyword evidence="2" id="KW-1185">Reference proteome</keyword>
<sequence>MDPDESIAASARDHMFLEKVDTGMAELKCGEDDGDDDMSCFEDLMAAHWRRVDAEERKRAAEERKKEIAAKLPLIPFQEKYTHSYQYQYQYQEEGTESTRAAKEEMAREEREFAVYRSSCESSCCYRSFEERTTLSPMYFTHWTPERIPFLPGIATTGSSLQIYSFEIHMKGENWNWPLYVYGVVAARDNVDRNRNLLFCRPRHDCQILTQDDQFLCLTGPSRAVSASDPIDLEVELKLKGRTKSRDRPLMNQHYHYSSGCTTDSVPIKLENCKCAVELSLDRYPETVQATILGVRIVEGSLFPFKYGGRVVCYSPAEECFLMGSEGTVDDVMDLSKEILLLDSRHFDDDGVEMPMGSDGYFDLSRRVVSVPWKESLKVVIQAYSESLQKDKGKKRCLKPQDIAAKGHVKFRSKYCNISQGMCDLGDSKVEVTVAWSAIITSKRTLGLLC</sequence>
<proteinExistence type="predicted"/>
<dbReference type="EnsemblPlants" id="AVESA.00010b.r2.4DG0732800.1">
    <property type="protein sequence ID" value="AVESA.00010b.r2.4DG0732800.1.CDS"/>
    <property type="gene ID" value="AVESA.00010b.r2.4DG0732800"/>
</dbReference>
<reference evidence="1" key="2">
    <citation type="submission" date="2025-09" db="UniProtKB">
        <authorList>
            <consortium name="EnsemblPlants"/>
        </authorList>
    </citation>
    <scope>IDENTIFICATION</scope>
</reference>
<organism evidence="1 2">
    <name type="scientific">Avena sativa</name>
    <name type="common">Oat</name>
    <dbReference type="NCBI Taxonomy" id="4498"/>
    <lineage>
        <taxon>Eukaryota</taxon>
        <taxon>Viridiplantae</taxon>
        <taxon>Streptophyta</taxon>
        <taxon>Embryophyta</taxon>
        <taxon>Tracheophyta</taxon>
        <taxon>Spermatophyta</taxon>
        <taxon>Magnoliopsida</taxon>
        <taxon>Liliopsida</taxon>
        <taxon>Poales</taxon>
        <taxon>Poaceae</taxon>
        <taxon>BOP clade</taxon>
        <taxon>Pooideae</taxon>
        <taxon>Poodae</taxon>
        <taxon>Poeae</taxon>
        <taxon>Poeae Chloroplast Group 1 (Aveneae type)</taxon>
        <taxon>Aveninae</taxon>
        <taxon>Avena</taxon>
    </lineage>
</organism>